<dbReference type="RefSeq" id="WP_129468885.1">
    <property type="nucleotide sequence ID" value="NZ_MZXX01000043.1"/>
</dbReference>
<accession>A0A4V1P4A1</accession>
<name>A0A4V1P4A1_9HYPH</name>
<dbReference type="Proteomes" id="UP000290444">
    <property type="component" value="Unassembled WGS sequence"/>
</dbReference>
<gene>
    <name evidence="1" type="ORF">B5V01_28700</name>
</gene>
<sequence length="544" mass="60874">MVEVWAGIECSVVRVGGVIRDQLAETGHSKRIEDLDLVASLGIKTLRYPALWEHIEAVEGHDDWNWLDERFQRMRQLGITPIAALVHHGCGPSWTSILAPDFAERLAAFGGRLARRYPWVNTFTPINEPMTTARLSGLYGFWYPHRADEPSCLRLLVAQCRAIAMTMSAIRKVIPDARLLQTEDFGKIFATPKLAYQAEYENDRRWLSLDLLCGHVGPHHPFHERLLEAGVDPAHLAVLEGAPCPPDLIGVDYYLTSDRFLDHRLERHPREPVGGNGIDPYVDIAAVRAGAPACELGFASRLRDVWRRYALPLAIGEVHNACTREEQLRWLMEGWEAALECAAEGIDVLAVTAWSMFGAVDWNSMMMRLDEYYECGVFDVRADRPRRTIIADAISALVTNQSFGHPVLAQTGWWRAPRKRLERSPTIRLQGFDHRLSILGECCSRRRLPARAAPKQAGSPDEWVRLSLGYTGGSSLAVLYANYCQGTTFSLTVSDSVDWVAACNAFLDLVIDGLTGAYELVCAHRDNQYRIAERPVAYAAAIAL</sequence>
<dbReference type="EMBL" id="MZXX01000043">
    <property type="protein sequence ID" value="RXT37404.1"/>
    <property type="molecule type" value="Genomic_DNA"/>
</dbReference>
<reference evidence="1 2" key="1">
    <citation type="submission" date="2017-03" db="EMBL/GenBank/DDBJ databases">
        <authorList>
            <person name="Safronova V.I."/>
            <person name="Sazanova A.L."/>
            <person name="Chirak E.R."/>
        </authorList>
    </citation>
    <scope>NUCLEOTIDE SEQUENCE [LARGE SCALE GENOMIC DNA]</scope>
    <source>
        <strain evidence="1 2">Opo-242</strain>
    </source>
</reference>
<dbReference type="SUPFAM" id="SSF51445">
    <property type="entry name" value="(Trans)glycosidases"/>
    <property type="match status" value="1"/>
</dbReference>
<organism evidence="1 2">
    <name type="scientific">Mesorhizobium erdmanii</name>
    <dbReference type="NCBI Taxonomy" id="1777866"/>
    <lineage>
        <taxon>Bacteria</taxon>
        <taxon>Pseudomonadati</taxon>
        <taxon>Pseudomonadota</taxon>
        <taxon>Alphaproteobacteria</taxon>
        <taxon>Hyphomicrobiales</taxon>
        <taxon>Phyllobacteriaceae</taxon>
        <taxon>Mesorhizobium</taxon>
    </lineage>
</organism>
<protein>
    <submittedName>
        <fullName evidence="1">dTDP-4-dehydrorhamnose reductase</fullName>
    </submittedName>
</protein>
<comment type="caution">
    <text evidence="1">The sequence shown here is derived from an EMBL/GenBank/DDBJ whole genome shotgun (WGS) entry which is preliminary data.</text>
</comment>
<dbReference type="AlphaFoldDB" id="A0A4V1P4A1"/>
<dbReference type="Gene3D" id="3.20.20.80">
    <property type="entry name" value="Glycosidases"/>
    <property type="match status" value="1"/>
</dbReference>
<evidence type="ECO:0000313" key="2">
    <source>
        <dbReference type="Proteomes" id="UP000290444"/>
    </source>
</evidence>
<evidence type="ECO:0000313" key="1">
    <source>
        <dbReference type="EMBL" id="RXT37404.1"/>
    </source>
</evidence>
<proteinExistence type="predicted"/>
<dbReference type="InterPro" id="IPR017853">
    <property type="entry name" value="GH"/>
</dbReference>